<evidence type="ECO:0000313" key="3">
    <source>
        <dbReference type="Proteomes" id="UP000255518"/>
    </source>
</evidence>
<evidence type="ECO:0000313" key="2">
    <source>
        <dbReference type="EMBL" id="STT07027.1"/>
    </source>
</evidence>
<dbReference type="Gene3D" id="3.40.50.300">
    <property type="entry name" value="P-loop containing nucleotide triphosphate hydrolases"/>
    <property type="match status" value="1"/>
</dbReference>
<dbReference type="Proteomes" id="UP000255518">
    <property type="component" value="Unassembled WGS sequence"/>
</dbReference>
<dbReference type="SUPFAM" id="SSF52540">
    <property type="entry name" value="P-loop containing nucleoside triphosphate hydrolases"/>
    <property type="match status" value="1"/>
</dbReference>
<organism evidence="2 3">
    <name type="scientific">Klebsiella pneumoniae</name>
    <dbReference type="NCBI Taxonomy" id="573"/>
    <lineage>
        <taxon>Bacteria</taxon>
        <taxon>Pseudomonadati</taxon>
        <taxon>Pseudomonadota</taxon>
        <taxon>Gammaproteobacteria</taxon>
        <taxon>Enterobacterales</taxon>
        <taxon>Enterobacteriaceae</taxon>
        <taxon>Klebsiella/Raoultella group</taxon>
        <taxon>Klebsiella</taxon>
        <taxon>Klebsiella pneumoniae complex</taxon>
    </lineage>
</organism>
<gene>
    <name evidence="2" type="ORF">NCTC13443_06996</name>
</gene>
<dbReference type="EMBL" id="UGKT01000001">
    <property type="protein sequence ID" value="STT07027.1"/>
    <property type="molecule type" value="Genomic_DNA"/>
</dbReference>
<feature type="compositionally biased region" description="Basic and acidic residues" evidence="1">
    <location>
        <begin position="112"/>
        <end position="121"/>
    </location>
</feature>
<protein>
    <submittedName>
        <fullName evidence="2">Chromosome segregation protein</fullName>
    </submittedName>
</protein>
<dbReference type="InterPro" id="IPR027417">
    <property type="entry name" value="P-loop_NTPase"/>
</dbReference>
<proteinExistence type="predicted"/>
<reference evidence="2 3" key="1">
    <citation type="submission" date="2018-06" db="EMBL/GenBank/DDBJ databases">
        <authorList>
            <consortium name="Pathogen Informatics"/>
            <person name="Doyle S."/>
        </authorList>
    </citation>
    <scope>NUCLEOTIDE SEQUENCE [LARGE SCALE GENOMIC DNA]</scope>
    <source>
        <strain evidence="2 3">NCTC13443</strain>
    </source>
</reference>
<name>A0A377VD72_KLEPN</name>
<sequence length="121" mass="13387">MASSTEKRCISRPELNTLIGIRGSGKSSILEAVRYALDIPRGEKAQDTKYKDELIRHTLGSGGKVTLTACDVYGQEFTISRIFREAPNVYLDGKLQPGCVDPGDRAAPPDLLRAERPFQHR</sequence>
<dbReference type="AlphaFoldDB" id="A0A377VD72"/>
<accession>A0A377VD72</accession>
<feature type="region of interest" description="Disordered" evidence="1">
    <location>
        <begin position="101"/>
        <end position="121"/>
    </location>
</feature>
<evidence type="ECO:0000256" key="1">
    <source>
        <dbReference type="SAM" id="MobiDB-lite"/>
    </source>
</evidence>